<proteinExistence type="inferred from homology"/>
<dbReference type="PANTHER" id="PTHR47952:SF1">
    <property type="entry name" value="TRYPTAMINE 5-HYDROXYLASE"/>
    <property type="match status" value="1"/>
</dbReference>
<evidence type="ECO:0000313" key="10">
    <source>
        <dbReference type="EMBL" id="VVW50658.1"/>
    </source>
</evidence>
<accession>A0A5K1EJQ9</accession>
<dbReference type="PRINTS" id="PR00385">
    <property type="entry name" value="P450"/>
</dbReference>
<keyword evidence="6 8" id="KW-0408">Iron</keyword>
<evidence type="ECO:0000256" key="5">
    <source>
        <dbReference type="ARBA" id="ARBA00023002"/>
    </source>
</evidence>
<dbReference type="GO" id="GO:0005506">
    <property type="term" value="F:iron ion binding"/>
    <property type="evidence" value="ECO:0007669"/>
    <property type="project" value="InterPro"/>
</dbReference>
<keyword evidence="3 8" id="KW-0349">Heme</keyword>
<dbReference type="InterPro" id="IPR036396">
    <property type="entry name" value="Cyt_P450_sf"/>
</dbReference>
<evidence type="ECO:0000256" key="6">
    <source>
        <dbReference type="ARBA" id="ARBA00023004"/>
    </source>
</evidence>
<evidence type="ECO:0008006" key="11">
    <source>
        <dbReference type="Google" id="ProtNLM"/>
    </source>
</evidence>
<evidence type="ECO:0000256" key="9">
    <source>
        <dbReference type="RuleBase" id="RU000461"/>
    </source>
</evidence>
<dbReference type="InterPro" id="IPR017972">
    <property type="entry name" value="Cyt_P450_CS"/>
</dbReference>
<evidence type="ECO:0000256" key="8">
    <source>
        <dbReference type="PIRSR" id="PIRSR602401-1"/>
    </source>
</evidence>
<dbReference type="InterPro" id="IPR002401">
    <property type="entry name" value="Cyt_P450_E_grp-I"/>
</dbReference>
<dbReference type="GO" id="GO:0020037">
    <property type="term" value="F:heme binding"/>
    <property type="evidence" value="ECO:0007669"/>
    <property type="project" value="InterPro"/>
</dbReference>
<evidence type="ECO:0000256" key="1">
    <source>
        <dbReference type="ARBA" id="ARBA00001971"/>
    </source>
</evidence>
<evidence type="ECO:0000256" key="2">
    <source>
        <dbReference type="ARBA" id="ARBA00010617"/>
    </source>
</evidence>
<name>A0A5K1EJQ9_9MAGN</name>
<dbReference type="PROSITE" id="PS00086">
    <property type="entry name" value="CYTOCHROME_P450"/>
    <property type="match status" value="1"/>
</dbReference>
<evidence type="ECO:0000256" key="4">
    <source>
        <dbReference type="ARBA" id="ARBA00022723"/>
    </source>
</evidence>
<sequence>MFVAGTDTTSATLEWTMTELMRHPEVMRRTQDEIRSVARKGGTITESDLADLAYMRAVIKEALRLHLPVPLLVPRESIEPCELDGYIIPAKTRVLVNAYAIARDPHSWDDPETYRPERFLEKPIDFKGSQDFEFLPFGGGRRGCPGYSFGLATVELALARLLCHFDWSLADGVSLESLNLEEIFGLATRKKEPLLLIPRHSIESGFKLI</sequence>
<keyword evidence="4 8" id="KW-0479">Metal-binding</keyword>
<dbReference type="FunFam" id="1.10.630.10:FF:000126">
    <property type="entry name" value="Predicted protein"/>
    <property type="match status" value="1"/>
</dbReference>
<keyword evidence="7 9" id="KW-0503">Monooxygenase</keyword>
<comment type="cofactor">
    <cofactor evidence="1 8">
        <name>heme</name>
        <dbReference type="ChEBI" id="CHEBI:30413"/>
    </cofactor>
</comment>
<dbReference type="PANTHER" id="PTHR47952">
    <property type="entry name" value="TRYPTAMINE 5-HYDROXYLASE"/>
    <property type="match status" value="1"/>
</dbReference>
<dbReference type="AlphaFoldDB" id="A0A5K1EJQ9"/>
<protein>
    <recommendedName>
        <fullName evidence="11">Cytochrome P450</fullName>
    </recommendedName>
</protein>
<dbReference type="Gene3D" id="1.10.630.10">
    <property type="entry name" value="Cytochrome P450"/>
    <property type="match status" value="1"/>
</dbReference>
<dbReference type="PRINTS" id="PR00463">
    <property type="entry name" value="EP450I"/>
</dbReference>
<dbReference type="InterPro" id="IPR001128">
    <property type="entry name" value="Cyt_P450"/>
</dbReference>
<evidence type="ECO:0000256" key="7">
    <source>
        <dbReference type="ARBA" id="ARBA00023033"/>
    </source>
</evidence>
<organism evidence="10">
    <name type="scientific">Nymphaea colorata</name>
    <name type="common">pocket water lily</name>
    <dbReference type="NCBI Taxonomy" id="210225"/>
    <lineage>
        <taxon>Eukaryota</taxon>
        <taxon>Viridiplantae</taxon>
        <taxon>Streptophyta</taxon>
        <taxon>Embryophyta</taxon>
        <taxon>Tracheophyta</taxon>
        <taxon>Spermatophyta</taxon>
        <taxon>Magnoliopsida</taxon>
        <taxon>Nymphaeales</taxon>
        <taxon>Nymphaeaceae</taxon>
        <taxon>Nymphaea</taxon>
    </lineage>
</organism>
<dbReference type="EMBL" id="LR721784">
    <property type="protein sequence ID" value="VVW50658.1"/>
    <property type="molecule type" value="Genomic_DNA"/>
</dbReference>
<keyword evidence="5 9" id="KW-0560">Oxidoreductase</keyword>
<dbReference type="Pfam" id="PF00067">
    <property type="entry name" value="p450"/>
    <property type="match status" value="1"/>
</dbReference>
<gene>
    <name evidence="10" type="ORF">NYM_LOCUS22680</name>
</gene>
<dbReference type="SUPFAM" id="SSF48264">
    <property type="entry name" value="Cytochrome P450"/>
    <property type="match status" value="1"/>
</dbReference>
<dbReference type="GO" id="GO:0016705">
    <property type="term" value="F:oxidoreductase activity, acting on paired donors, with incorporation or reduction of molecular oxygen"/>
    <property type="evidence" value="ECO:0007669"/>
    <property type="project" value="InterPro"/>
</dbReference>
<comment type="similarity">
    <text evidence="2 9">Belongs to the cytochrome P450 family.</text>
</comment>
<dbReference type="GO" id="GO:0004497">
    <property type="term" value="F:monooxygenase activity"/>
    <property type="evidence" value="ECO:0007669"/>
    <property type="project" value="UniProtKB-KW"/>
</dbReference>
<reference evidence="10" key="1">
    <citation type="submission" date="2019-09" db="EMBL/GenBank/DDBJ databases">
        <authorList>
            <person name="Zhang L."/>
        </authorList>
    </citation>
    <scope>NUCLEOTIDE SEQUENCE</scope>
</reference>
<evidence type="ECO:0000256" key="3">
    <source>
        <dbReference type="ARBA" id="ARBA00022617"/>
    </source>
</evidence>
<feature type="binding site" description="axial binding residue" evidence="8">
    <location>
        <position position="144"/>
    </location>
    <ligand>
        <name>heme</name>
        <dbReference type="ChEBI" id="CHEBI:30413"/>
    </ligand>
    <ligandPart>
        <name>Fe</name>
        <dbReference type="ChEBI" id="CHEBI:18248"/>
    </ligandPart>
</feature>